<dbReference type="Pfam" id="PF04397">
    <property type="entry name" value="LytTR"/>
    <property type="match status" value="1"/>
</dbReference>
<feature type="modified residue" description="4-aspartylphosphate" evidence="1">
    <location>
        <position position="54"/>
    </location>
</feature>
<evidence type="ECO:0000259" key="3">
    <source>
        <dbReference type="PROSITE" id="PS50930"/>
    </source>
</evidence>
<dbReference type="InterPro" id="IPR001789">
    <property type="entry name" value="Sig_transdc_resp-reg_receiver"/>
</dbReference>
<evidence type="ECO:0000313" key="4">
    <source>
        <dbReference type="EMBL" id="TPN86348.1"/>
    </source>
</evidence>
<dbReference type="PROSITE" id="PS50930">
    <property type="entry name" value="HTH_LYTTR"/>
    <property type="match status" value="1"/>
</dbReference>
<dbReference type="EMBL" id="VFWZ01000003">
    <property type="protein sequence ID" value="TPN86348.1"/>
    <property type="molecule type" value="Genomic_DNA"/>
</dbReference>
<gene>
    <name evidence="4" type="ORF">FHK87_12970</name>
</gene>
<dbReference type="AlphaFoldDB" id="A0A504JF37"/>
<dbReference type="GO" id="GO:0003677">
    <property type="term" value="F:DNA binding"/>
    <property type="evidence" value="ECO:0007669"/>
    <property type="project" value="InterPro"/>
</dbReference>
<dbReference type="PANTHER" id="PTHR37299:SF1">
    <property type="entry name" value="STAGE 0 SPORULATION PROTEIN A HOMOLOG"/>
    <property type="match status" value="1"/>
</dbReference>
<dbReference type="Gene3D" id="3.40.50.2300">
    <property type="match status" value="1"/>
</dbReference>
<feature type="domain" description="HTH LytTR-type" evidence="3">
    <location>
        <begin position="145"/>
        <end position="239"/>
    </location>
</feature>
<dbReference type="SUPFAM" id="SSF52172">
    <property type="entry name" value="CheY-like"/>
    <property type="match status" value="1"/>
</dbReference>
<evidence type="ECO:0000256" key="1">
    <source>
        <dbReference type="PROSITE-ProRule" id="PRU00169"/>
    </source>
</evidence>
<dbReference type="Pfam" id="PF00072">
    <property type="entry name" value="Response_reg"/>
    <property type="match status" value="1"/>
</dbReference>
<dbReference type="OrthoDB" id="2168082at2"/>
<evidence type="ECO:0000259" key="2">
    <source>
        <dbReference type="PROSITE" id="PS50110"/>
    </source>
</evidence>
<sequence length="254" mass="29584">MEALIIDDENKARALLNTILKECCLEITEVYEAKDLLEGVSLIKQYNPGIVFLDIEMPKYSGLKILEFVDRKDFNFEIVFTTAYSKYAIEAFQLSAVDYLLKPIHWKQVQEAVQKATILLEKNQTYERLLGLSHVLSNPSSYHKIALPVSDGVRFLELNDIICFEADGMYTKVYILNDEDILISKPLKHFENLLRKTSTFFRPHRSYLINITHVKKYINKEGNYIQMDNGVTFSISRQKKDEFISFMNVFQRSN</sequence>
<organism evidence="4 5">
    <name type="scientific">Aquimarina algicola</name>
    <dbReference type="NCBI Taxonomy" id="2589995"/>
    <lineage>
        <taxon>Bacteria</taxon>
        <taxon>Pseudomonadati</taxon>
        <taxon>Bacteroidota</taxon>
        <taxon>Flavobacteriia</taxon>
        <taxon>Flavobacteriales</taxon>
        <taxon>Flavobacteriaceae</taxon>
        <taxon>Aquimarina</taxon>
    </lineage>
</organism>
<dbReference type="InterPro" id="IPR011006">
    <property type="entry name" value="CheY-like_superfamily"/>
</dbReference>
<dbReference type="InterPro" id="IPR007492">
    <property type="entry name" value="LytTR_DNA-bd_dom"/>
</dbReference>
<dbReference type="SMART" id="SM00448">
    <property type="entry name" value="REC"/>
    <property type="match status" value="1"/>
</dbReference>
<dbReference type="PROSITE" id="PS50110">
    <property type="entry name" value="RESPONSE_REGULATORY"/>
    <property type="match status" value="1"/>
</dbReference>
<proteinExistence type="predicted"/>
<comment type="caution">
    <text evidence="4">The sequence shown here is derived from an EMBL/GenBank/DDBJ whole genome shotgun (WGS) entry which is preliminary data.</text>
</comment>
<evidence type="ECO:0000313" key="5">
    <source>
        <dbReference type="Proteomes" id="UP000315540"/>
    </source>
</evidence>
<dbReference type="Gene3D" id="2.40.50.1020">
    <property type="entry name" value="LytTr DNA-binding domain"/>
    <property type="match status" value="1"/>
</dbReference>
<keyword evidence="5" id="KW-1185">Reference proteome</keyword>
<dbReference type="GO" id="GO:0000156">
    <property type="term" value="F:phosphorelay response regulator activity"/>
    <property type="evidence" value="ECO:0007669"/>
    <property type="project" value="InterPro"/>
</dbReference>
<dbReference type="PANTHER" id="PTHR37299">
    <property type="entry name" value="TRANSCRIPTIONAL REGULATOR-RELATED"/>
    <property type="match status" value="1"/>
</dbReference>
<protein>
    <submittedName>
        <fullName evidence="4">Response regulator transcription factor</fullName>
    </submittedName>
</protein>
<dbReference type="InterPro" id="IPR046947">
    <property type="entry name" value="LytR-like"/>
</dbReference>
<dbReference type="SMART" id="SM00850">
    <property type="entry name" value="LytTR"/>
    <property type="match status" value="1"/>
</dbReference>
<name>A0A504JF37_9FLAO</name>
<feature type="domain" description="Response regulatory" evidence="2">
    <location>
        <begin position="2"/>
        <end position="117"/>
    </location>
</feature>
<keyword evidence="1" id="KW-0597">Phosphoprotein</keyword>
<dbReference type="Proteomes" id="UP000315540">
    <property type="component" value="Unassembled WGS sequence"/>
</dbReference>
<accession>A0A504JF37</accession>
<reference evidence="4 5" key="1">
    <citation type="submission" date="2019-06" db="EMBL/GenBank/DDBJ databases">
        <authorList>
            <person name="Meng X."/>
        </authorList>
    </citation>
    <scope>NUCLEOTIDE SEQUENCE [LARGE SCALE GENOMIC DNA]</scope>
    <source>
        <strain evidence="4 5">M625</strain>
    </source>
</reference>